<evidence type="ECO:0000256" key="5">
    <source>
        <dbReference type="PROSITE-ProRule" id="PRU01077"/>
    </source>
</evidence>
<name>A0A1X2IVJ9_9FUNG</name>
<dbReference type="PRINTS" id="PR00008">
    <property type="entry name" value="DAGPEDOMAIN"/>
</dbReference>
<dbReference type="SUPFAM" id="SSF50044">
    <property type="entry name" value="SH3-domain"/>
    <property type="match status" value="2"/>
</dbReference>
<evidence type="ECO:0000259" key="10">
    <source>
        <dbReference type="PROSITE" id="PS51741"/>
    </source>
</evidence>
<dbReference type="InterPro" id="IPR036028">
    <property type="entry name" value="SH3-like_dom_sf"/>
</dbReference>
<dbReference type="SMART" id="SM00109">
    <property type="entry name" value="C1"/>
    <property type="match status" value="1"/>
</dbReference>
<evidence type="ECO:0000256" key="6">
    <source>
        <dbReference type="SAM" id="Coils"/>
    </source>
</evidence>
<evidence type="ECO:0000313" key="12">
    <source>
        <dbReference type="Proteomes" id="UP000193560"/>
    </source>
</evidence>
<dbReference type="OrthoDB" id="8783038at2759"/>
<feature type="domain" description="F-BAR" evidence="10">
    <location>
        <begin position="1"/>
        <end position="269"/>
    </location>
</feature>
<protein>
    <submittedName>
        <fullName evidence="11">Uncharacterized protein</fullName>
    </submittedName>
</protein>
<dbReference type="SUPFAM" id="SSF57889">
    <property type="entry name" value="Cysteine-rich domain"/>
    <property type="match status" value="1"/>
</dbReference>
<dbReference type="PROSITE" id="PS50002">
    <property type="entry name" value="SH3"/>
    <property type="match status" value="2"/>
</dbReference>
<keyword evidence="1 4" id="KW-0728">SH3 domain</keyword>
<dbReference type="GO" id="GO:0030864">
    <property type="term" value="C:cortical actin cytoskeleton"/>
    <property type="evidence" value="ECO:0007669"/>
    <property type="project" value="UniProtKB-ARBA"/>
</dbReference>
<dbReference type="PRINTS" id="PR00452">
    <property type="entry name" value="SH3DOMAIN"/>
</dbReference>
<feature type="domain" description="Phorbol-ester/DAG-type" evidence="9">
    <location>
        <begin position="412"/>
        <end position="462"/>
    </location>
</feature>
<dbReference type="Gene3D" id="3.30.60.20">
    <property type="match status" value="1"/>
</dbReference>
<dbReference type="CDD" id="cd20824">
    <property type="entry name" value="C1_SpBZZ1-like"/>
    <property type="match status" value="1"/>
</dbReference>
<dbReference type="Gene3D" id="1.20.1270.60">
    <property type="entry name" value="Arfaptin homology (AH) domain/BAR domain"/>
    <property type="match status" value="1"/>
</dbReference>
<evidence type="ECO:0000256" key="4">
    <source>
        <dbReference type="PROSITE-ProRule" id="PRU00192"/>
    </source>
</evidence>
<dbReference type="GO" id="GO:0030036">
    <property type="term" value="P:actin cytoskeleton organization"/>
    <property type="evidence" value="ECO:0007669"/>
    <property type="project" value="UniProtKB-ARBA"/>
</dbReference>
<accession>A0A1X2IVJ9</accession>
<evidence type="ECO:0000259" key="9">
    <source>
        <dbReference type="PROSITE" id="PS50081"/>
    </source>
</evidence>
<comment type="caution">
    <text evidence="11">The sequence shown here is derived from an EMBL/GenBank/DDBJ whole genome shotgun (WGS) entry which is preliminary data.</text>
</comment>
<evidence type="ECO:0000313" key="11">
    <source>
        <dbReference type="EMBL" id="ORZ23057.1"/>
    </source>
</evidence>
<dbReference type="GO" id="GO:0030833">
    <property type="term" value="P:regulation of actin filament polymerization"/>
    <property type="evidence" value="ECO:0007669"/>
    <property type="project" value="TreeGrafter"/>
</dbReference>
<dbReference type="InterPro" id="IPR046349">
    <property type="entry name" value="C1-like_sf"/>
</dbReference>
<keyword evidence="3" id="KW-0862">Zinc</keyword>
<dbReference type="STRING" id="90262.A0A1X2IVJ9"/>
<dbReference type="GO" id="GO:0046872">
    <property type="term" value="F:metal ion binding"/>
    <property type="evidence" value="ECO:0007669"/>
    <property type="project" value="UniProtKB-KW"/>
</dbReference>
<sequence>MTFGNDLQDQIPVIVDYIADGIHSLNQFRNFVRDRSHLERDYAQKLENMAKKYKVAATKKLPDTSMGTTEDAEWDDSTSTSLAAWQSLLQQTETMAKARYQLVDDLNNTIIEPTRATLTRKEDAKRKHVAFFQKLKAERDKTYSDKDKAKQVYDDACSEIDSIRIKLNKSTGDNEKLQRQLDHAILECNNKKNTYLLALAVSNAERTKYFEVDIPALADNLQDLDATRVLAMRDLYSNYVNAELQLLAKSQSYYDGAMMEITKMDPEVDENLFVRDVLGSNIDNNDGYAKTEFKFLPWTTGTSLDSSEIDTDSSLVLSDSSIIFLNNKLVKDRRKLDIIGDELSKRSTELGKLDTYVQSITDKALPEYDVAKEQFMELSREMTILATQKARVKSEIDVIIHCIGDDGLRAQMHDFRASSFTIPTTCDYCKSTIWGLSKQGMTCKACGFNCHAKCEMKVAPNCSGVRGKINQQPSSSNISINSGTRSCNAPRHSTSSQSFISTTTPSTPLTTTTTQNQDTSTSPTLTHATSTLEAIYDYEAQDEDELTIKEGDRLSIIEDPGDGWLKVRNGNVVGMIPANYVSVVDIDIQEDLPHDGIDTSSNTPVILPSTSTSPQIHHPQFDNSSDYPQMEPNVNLDTSKEPDYVVALYDFEAINADELNLREGDTILVIKRDDSGWWEGVLNGTRGIFPANYVN</sequence>
<keyword evidence="12" id="KW-1185">Reference proteome</keyword>
<dbReference type="PANTHER" id="PTHR15735">
    <property type="entry name" value="FCH AND DOUBLE SH3 DOMAINS PROTEIN"/>
    <property type="match status" value="1"/>
</dbReference>
<dbReference type="SMART" id="SM00326">
    <property type="entry name" value="SH3"/>
    <property type="match status" value="2"/>
</dbReference>
<keyword evidence="5 6" id="KW-0175">Coiled coil</keyword>
<dbReference type="PANTHER" id="PTHR15735:SF21">
    <property type="entry name" value="PROTEIN NERVOUS WRECK"/>
    <property type="match status" value="1"/>
</dbReference>
<keyword evidence="2" id="KW-0479">Metal-binding</keyword>
<dbReference type="InterPro" id="IPR002219">
    <property type="entry name" value="PKC_DAG/PE"/>
</dbReference>
<feature type="compositionally biased region" description="Low complexity" evidence="7">
    <location>
        <begin position="493"/>
        <end position="524"/>
    </location>
</feature>
<feature type="region of interest" description="Disordered" evidence="7">
    <location>
        <begin position="470"/>
        <end position="524"/>
    </location>
</feature>
<evidence type="ECO:0000256" key="3">
    <source>
        <dbReference type="ARBA" id="ARBA00022833"/>
    </source>
</evidence>
<dbReference type="PROSITE" id="PS00479">
    <property type="entry name" value="ZF_DAG_PE_1"/>
    <property type="match status" value="1"/>
</dbReference>
<dbReference type="InterPro" id="IPR031160">
    <property type="entry name" value="F_BAR_dom"/>
</dbReference>
<dbReference type="Pfam" id="PF00130">
    <property type="entry name" value="C1_1"/>
    <property type="match status" value="1"/>
</dbReference>
<feature type="coiled-coil region" evidence="6">
    <location>
        <begin position="160"/>
        <end position="194"/>
    </location>
</feature>
<dbReference type="EMBL" id="MCGE01000003">
    <property type="protein sequence ID" value="ORZ23057.1"/>
    <property type="molecule type" value="Genomic_DNA"/>
</dbReference>
<dbReference type="SMART" id="SM00055">
    <property type="entry name" value="FCH"/>
    <property type="match status" value="1"/>
</dbReference>
<dbReference type="InterPro" id="IPR001452">
    <property type="entry name" value="SH3_domain"/>
</dbReference>
<dbReference type="SUPFAM" id="SSF103657">
    <property type="entry name" value="BAR/IMD domain-like"/>
    <property type="match status" value="1"/>
</dbReference>
<dbReference type="Pfam" id="PF14604">
    <property type="entry name" value="SH3_9"/>
    <property type="match status" value="1"/>
</dbReference>
<evidence type="ECO:0000256" key="7">
    <source>
        <dbReference type="SAM" id="MobiDB-lite"/>
    </source>
</evidence>
<evidence type="ECO:0000256" key="2">
    <source>
        <dbReference type="ARBA" id="ARBA00022723"/>
    </source>
</evidence>
<dbReference type="Pfam" id="PF00018">
    <property type="entry name" value="SH3_1"/>
    <property type="match status" value="1"/>
</dbReference>
<dbReference type="AlphaFoldDB" id="A0A1X2IVJ9"/>
<dbReference type="Gene3D" id="2.30.30.40">
    <property type="entry name" value="SH3 Domains"/>
    <property type="match status" value="2"/>
</dbReference>
<dbReference type="InterPro" id="IPR001060">
    <property type="entry name" value="FCH_dom"/>
</dbReference>
<evidence type="ECO:0000259" key="8">
    <source>
        <dbReference type="PROSITE" id="PS50002"/>
    </source>
</evidence>
<feature type="domain" description="SH3" evidence="8">
    <location>
        <begin position="640"/>
        <end position="695"/>
    </location>
</feature>
<dbReference type="Proteomes" id="UP000193560">
    <property type="component" value="Unassembled WGS sequence"/>
</dbReference>
<dbReference type="CDD" id="cd00174">
    <property type="entry name" value="SH3"/>
    <property type="match status" value="2"/>
</dbReference>
<evidence type="ECO:0000256" key="1">
    <source>
        <dbReference type="ARBA" id="ARBA00022443"/>
    </source>
</evidence>
<dbReference type="Pfam" id="PF00611">
    <property type="entry name" value="FCH"/>
    <property type="match status" value="1"/>
</dbReference>
<gene>
    <name evidence="11" type="ORF">BCR42DRAFT_387661</name>
</gene>
<dbReference type="InterPro" id="IPR020454">
    <property type="entry name" value="DAG/PE-bd"/>
</dbReference>
<dbReference type="PROSITE" id="PS50081">
    <property type="entry name" value="ZF_DAG_PE_2"/>
    <property type="match status" value="1"/>
</dbReference>
<dbReference type="PRINTS" id="PR00499">
    <property type="entry name" value="P67PHOX"/>
</dbReference>
<reference evidence="11 12" key="1">
    <citation type="submission" date="2016-07" db="EMBL/GenBank/DDBJ databases">
        <title>Pervasive Adenine N6-methylation of Active Genes in Fungi.</title>
        <authorList>
            <consortium name="DOE Joint Genome Institute"/>
            <person name="Mondo S.J."/>
            <person name="Dannebaum R.O."/>
            <person name="Kuo R.C."/>
            <person name="Labutti K."/>
            <person name="Haridas S."/>
            <person name="Kuo A."/>
            <person name="Salamov A."/>
            <person name="Ahrendt S.R."/>
            <person name="Lipzen A."/>
            <person name="Sullivan W."/>
            <person name="Andreopoulos W.B."/>
            <person name="Clum A."/>
            <person name="Lindquist E."/>
            <person name="Daum C."/>
            <person name="Ramamoorthy G.K."/>
            <person name="Gryganskyi A."/>
            <person name="Culley D."/>
            <person name="Magnuson J.K."/>
            <person name="James T.Y."/>
            <person name="O'Malley M.A."/>
            <person name="Stajich J.E."/>
            <person name="Spatafora J.W."/>
            <person name="Visel A."/>
            <person name="Grigoriev I.V."/>
        </authorList>
    </citation>
    <scope>NUCLEOTIDE SEQUENCE [LARGE SCALE GENOMIC DNA]</scope>
    <source>
        <strain evidence="11 12">NRRL 1336</strain>
    </source>
</reference>
<proteinExistence type="predicted"/>
<dbReference type="PROSITE" id="PS51741">
    <property type="entry name" value="F_BAR"/>
    <property type="match status" value="1"/>
</dbReference>
<dbReference type="FunFam" id="2.30.30.40:FF:000072">
    <property type="entry name" value="Unconventional Myosin IB"/>
    <property type="match status" value="1"/>
</dbReference>
<dbReference type="InterPro" id="IPR027267">
    <property type="entry name" value="AH/BAR_dom_sf"/>
</dbReference>
<feature type="domain" description="SH3" evidence="8">
    <location>
        <begin position="527"/>
        <end position="586"/>
    </location>
</feature>
<organism evidence="11 12">
    <name type="scientific">Absidia repens</name>
    <dbReference type="NCBI Taxonomy" id="90262"/>
    <lineage>
        <taxon>Eukaryota</taxon>
        <taxon>Fungi</taxon>
        <taxon>Fungi incertae sedis</taxon>
        <taxon>Mucoromycota</taxon>
        <taxon>Mucoromycotina</taxon>
        <taxon>Mucoromycetes</taxon>
        <taxon>Mucorales</taxon>
        <taxon>Cunninghamellaceae</taxon>
        <taxon>Absidia</taxon>
    </lineage>
</organism>